<dbReference type="PANTHER" id="PTHR43158">
    <property type="entry name" value="SKFA PEPTIDE EXPORT ATP-BINDING PROTEIN SKFE"/>
    <property type="match status" value="1"/>
</dbReference>
<keyword evidence="1" id="KW-0547">Nucleotide-binding</keyword>
<dbReference type="Proteomes" id="UP000250197">
    <property type="component" value="Chromosome"/>
</dbReference>
<dbReference type="SMART" id="SM00382">
    <property type="entry name" value="AAA"/>
    <property type="match status" value="1"/>
</dbReference>
<organism evidence="4 5">
    <name type="scientific">Corynebacterium striatum</name>
    <dbReference type="NCBI Taxonomy" id="43770"/>
    <lineage>
        <taxon>Bacteria</taxon>
        <taxon>Bacillati</taxon>
        <taxon>Actinomycetota</taxon>
        <taxon>Actinomycetes</taxon>
        <taxon>Mycobacteriales</taxon>
        <taxon>Corynebacteriaceae</taxon>
        <taxon>Corynebacterium</taxon>
    </lineage>
</organism>
<gene>
    <name evidence="4" type="ORF">CBE89_10840</name>
</gene>
<dbReference type="GO" id="GO:0005524">
    <property type="term" value="F:ATP binding"/>
    <property type="evidence" value="ECO:0007669"/>
    <property type="project" value="UniProtKB-KW"/>
</dbReference>
<evidence type="ECO:0000313" key="5">
    <source>
        <dbReference type="Proteomes" id="UP000250197"/>
    </source>
</evidence>
<reference evidence="4 5" key="1">
    <citation type="submission" date="2017-05" db="EMBL/GenBank/DDBJ databases">
        <title>Complete genome sequence of Corynebacterium striatum KC-Na-1 isolated from Neophocaena asiaeorientalis in Korea.</title>
        <authorList>
            <person name="Kim J.H."/>
            <person name="Lee K."/>
        </authorList>
    </citation>
    <scope>NUCLEOTIDE SEQUENCE [LARGE SCALE GENOMIC DNA]</scope>
    <source>
        <strain evidence="4 5">KC-Na-01</strain>
    </source>
</reference>
<dbReference type="PROSITE" id="PS50893">
    <property type="entry name" value="ABC_TRANSPORTER_2"/>
    <property type="match status" value="1"/>
</dbReference>
<name>A0A2Z2IZD0_CORST</name>
<evidence type="ECO:0000313" key="4">
    <source>
        <dbReference type="EMBL" id="ART21929.1"/>
    </source>
</evidence>
<dbReference type="GO" id="GO:0016887">
    <property type="term" value="F:ATP hydrolysis activity"/>
    <property type="evidence" value="ECO:0007669"/>
    <property type="project" value="InterPro"/>
</dbReference>
<dbReference type="InterPro" id="IPR027417">
    <property type="entry name" value="P-loop_NTPase"/>
</dbReference>
<evidence type="ECO:0000259" key="3">
    <source>
        <dbReference type="PROSITE" id="PS50893"/>
    </source>
</evidence>
<evidence type="ECO:0000256" key="2">
    <source>
        <dbReference type="ARBA" id="ARBA00022840"/>
    </source>
</evidence>
<dbReference type="SUPFAM" id="SSF52540">
    <property type="entry name" value="P-loop containing nucleoside triphosphate hydrolases"/>
    <property type="match status" value="1"/>
</dbReference>
<dbReference type="EMBL" id="CP021252">
    <property type="protein sequence ID" value="ART21929.1"/>
    <property type="molecule type" value="Genomic_DNA"/>
</dbReference>
<dbReference type="InterPro" id="IPR003439">
    <property type="entry name" value="ABC_transporter-like_ATP-bd"/>
</dbReference>
<dbReference type="Gene3D" id="3.40.50.300">
    <property type="entry name" value="P-loop containing nucleotide triphosphate hydrolases"/>
    <property type="match status" value="1"/>
</dbReference>
<sequence length="284" mass="30603">MTHLKLKKVACKRRLHVPHLDLNAGMYGLIGPNGAGKTTLLRAVAGFLPTKGSIDTPQVGIARTGADILLSGSTVRQHLRAAEHVREGFDVGYAEELLDKMGIDKRSKNRSLSTGQRQLVACATALAARTPVTLLDEPFNGLDAPTRTRLRELIIDHAAATPDWLLVFSSHRAEDLVGLIDQVITVQEGTVNGPTDLESQRPHYPVLTGSAKDVEQALALADALPLHQSSLGPTTKVNAWSPVPFPDDTVDATQITVSYLDDGQLIDSLVSRAHESARTPHEES</sequence>
<evidence type="ECO:0000256" key="1">
    <source>
        <dbReference type="ARBA" id="ARBA00022741"/>
    </source>
</evidence>
<proteinExistence type="predicted"/>
<dbReference type="AlphaFoldDB" id="A0A2Z2IZD0"/>
<dbReference type="PANTHER" id="PTHR43158:SF2">
    <property type="entry name" value="SKFA PEPTIDE EXPORT ATP-BINDING PROTEIN SKFE"/>
    <property type="match status" value="1"/>
</dbReference>
<dbReference type="KEGG" id="cstr:CBE89_10840"/>
<protein>
    <submittedName>
        <fullName evidence="4">ABC transporter ATP-binding protein</fullName>
    </submittedName>
</protein>
<keyword evidence="2 4" id="KW-0067">ATP-binding</keyword>
<dbReference type="InterPro" id="IPR003593">
    <property type="entry name" value="AAA+_ATPase"/>
</dbReference>
<accession>A0A2Z2IZD0</accession>
<feature type="domain" description="ABC transporter" evidence="3">
    <location>
        <begin position="4"/>
        <end position="213"/>
    </location>
</feature>
<dbReference type="RefSeq" id="WP_086891959.1">
    <property type="nucleotide sequence ID" value="NZ_CP021252.1"/>
</dbReference>
<dbReference type="Pfam" id="PF00005">
    <property type="entry name" value="ABC_tran"/>
    <property type="match status" value="1"/>
</dbReference>